<keyword evidence="1" id="KW-0472">Membrane</keyword>
<evidence type="ECO:0000256" key="2">
    <source>
        <dbReference type="SAM" id="SignalP"/>
    </source>
</evidence>
<feature type="transmembrane region" description="Helical" evidence="1">
    <location>
        <begin position="199"/>
        <end position="223"/>
    </location>
</feature>
<name>A0AAD5VRH2_9AGAR</name>
<sequence length="452" mass="51175">MFMLILLLLFFAPLQTTLAAPLSAQNAIATLTIDNLKALLQWIYDFINPVHTPSAIQAITTCTVVIVVSAVTAEPVMLRLKDSTRLEALITRLHDLVYGFFVPDYLAITSWTRNIVEANPTIIFDNVFNKKASREYKWNRVHSAFASHGGFVLWEDNKSPRVLTIADITNLVKSGEIDVPRLSQKDIFARSVRTSRHGALLFALVYLWFIAKFKLVLPALWYIAVTHGLLRMVSYSLGLPVIIAVKEPVIVVRKYPMVEMEEIANNQAIDKQDSEIPKQDVKVLVGGEGHTPEPLAKTEEPGGEAQRVPASEEPKIHILWHICIHVYVEPLQIIRAITSPLRIQWEIIAECKHSIKYSFYTASTITTLLCWINFYGLNDNVVFPSQAEGRIFRVSALFMGLQPLILLCAPRWIRRRIWGIVKSLFWIIYNLAYAAARVSVFVIAFHSIKMAL</sequence>
<reference evidence="3" key="1">
    <citation type="submission" date="2022-07" db="EMBL/GenBank/DDBJ databases">
        <title>Genome Sequence of Leucocoprinus birnbaumii.</title>
        <authorList>
            <person name="Buettner E."/>
        </authorList>
    </citation>
    <scope>NUCLEOTIDE SEQUENCE</scope>
    <source>
        <strain evidence="3">VT141</strain>
    </source>
</reference>
<dbReference type="EMBL" id="JANIEX010000402">
    <property type="protein sequence ID" value="KAJ3567604.1"/>
    <property type="molecule type" value="Genomic_DNA"/>
</dbReference>
<keyword evidence="1" id="KW-1133">Transmembrane helix</keyword>
<protein>
    <submittedName>
        <fullName evidence="3">Uncharacterized protein</fullName>
    </submittedName>
</protein>
<dbReference type="AlphaFoldDB" id="A0AAD5VRH2"/>
<evidence type="ECO:0000313" key="4">
    <source>
        <dbReference type="Proteomes" id="UP001213000"/>
    </source>
</evidence>
<feature type="transmembrane region" description="Helical" evidence="1">
    <location>
        <begin position="394"/>
        <end position="413"/>
    </location>
</feature>
<dbReference type="Proteomes" id="UP001213000">
    <property type="component" value="Unassembled WGS sequence"/>
</dbReference>
<evidence type="ECO:0000313" key="3">
    <source>
        <dbReference type="EMBL" id="KAJ3567604.1"/>
    </source>
</evidence>
<proteinExistence type="predicted"/>
<keyword evidence="4" id="KW-1185">Reference proteome</keyword>
<comment type="caution">
    <text evidence="3">The sequence shown here is derived from an EMBL/GenBank/DDBJ whole genome shotgun (WGS) entry which is preliminary data.</text>
</comment>
<feature type="transmembrane region" description="Helical" evidence="1">
    <location>
        <begin position="357"/>
        <end position="374"/>
    </location>
</feature>
<gene>
    <name evidence="3" type="ORF">NP233_g6258</name>
</gene>
<organism evidence="3 4">
    <name type="scientific">Leucocoprinus birnbaumii</name>
    <dbReference type="NCBI Taxonomy" id="56174"/>
    <lineage>
        <taxon>Eukaryota</taxon>
        <taxon>Fungi</taxon>
        <taxon>Dikarya</taxon>
        <taxon>Basidiomycota</taxon>
        <taxon>Agaricomycotina</taxon>
        <taxon>Agaricomycetes</taxon>
        <taxon>Agaricomycetidae</taxon>
        <taxon>Agaricales</taxon>
        <taxon>Agaricineae</taxon>
        <taxon>Agaricaceae</taxon>
        <taxon>Leucocoprinus</taxon>
    </lineage>
</organism>
<keyword evidence="1" id="KW-0812">Transmembrane</keyword>
<feature type="transmembrane region" description="Helical" evidence="1">
    <location>
        <begin position="425"/>
        <end position="448"/>
    </location>
</feature>
<feature type="signal peptide" evidence="2">
    <location>
        <begin position="1"/>
        <end position="19"/>
    </location>
</feature>
<accession>A0AAD5VRH2</accession>
<feature type="chain" id="PRO_5042226707" evidence="2">
    <location>
        <begin position="20"/>
        <end position="452"/>
    </location>
</feature>
<evidence type="ECO:0000256" key="1">
    <source>
        <dbReference type="SAM" id="Phobius"/>
    </source>
</evidence>
<keyword evidence="2" id="KW-0732">Signal</keyword>